<dbReference type="InterPro" id="IPR027417">
    <property type="entry name" value="P-loop_NTPase"/>
</dbReference>
<comment type="caution">
    <text evidence="1">The sequence shown here is derived from an EMBL/GenBank/DDBJ whole genome shotgun (WGS) entry which is preliminary data.</text>
</comment>
<dbReference type="CDD" id="cd02042">
    <property type="entry name" value="ParAB_family"/>
    <property type="match status" value="1"/>
</dbReference>
<sequence length="260" mass="28693">MTLICMTSPKGGVGKTTLTANLAYTFQRQGKHVTVIDFDSQDALKLHFGFSFDDTEGFVAEGQQLSSWENLVIQTHNGINVLPYGRASREDRLAFENYLKTPGKLEEALFPFYQGENNVLLVDLPPGHSGALDALSRLNPIFLTILMADGSSLAVLPTIENGDFFPVEVEDNIYFVINQLDMRQRLSIDVYDLLRSRLGPLLLGSIHRDAAVPEALAAQTSIFQHAYSSSVINDLEQIVDNLARVTLSTNARFSSQGRGI</sequence>
<evidence type="ECO:0000313" key="1">
    <source>
        <dbReference type="EMBL" id="MDR5875984.1"/>
    </source>
</evidence>
<proteinExistence type="predicted"/>
<reference evidence="1 2" key="1">
    <citation type="submission" date="2023-04" db="EMBL/GenBank/DDBJ databases">
        <title>A long-awaited taxogenomic arrangement of the family Halomonadaceae.</title>
        <authorList>
            <person name="De La Haba R."/>
            <person name="Chuvochina M."/>
            <person name="Wittouck S."/>
            <person name="Arahal D.R."/>
            <person name="Sanchez-Porro C."/>
            <person name="Hugenholtz P."/>
            <person name="Ventosa A."/>
        </authorList>
    </citation>
    <scope>NUCLEOTIDE SEQUENCE [LARGE SCALE GENOMIC DNA]</scope>
    <source>
        <strain evidence="1 2">DSM 18042</strain>
    </source>
</reference>
<dbReference type="PANTHER" id="PTHR13696">
    <property type="entry name" value="P-LOOP CONTAINING NUCLEOSIDE TRIPHOSPHATE HYDROLASE"/>
    <property type="match status" value="1"/>
</dbReference>
<dbReference type="Pfam" id="PF06564">
    <property type="entry name" value="CBP_BcsQ"/>
    <property type="match status" value="1"/>
</dbReference>
<accession>A0ABU1GG03</accession>
<dbReference type="EMBL" id="JARWAI010000010">
    <property type="protein sequence ID" value="MDR5875984.1"/>
    <property type="molecule type" value="Genomic_DNA"/>
</dbReference>
<evidence type="ECO:0000313" key="2">
    <source>
        <dbReference type="Proteomes" id="UP001269267"/>
    </source>
</evidence>
<dbReference type="PANTHER" id="PTHR13696:SF99">
    <property type="entry name" value="COBYRINIC ACID AC-DIAMIDE SYNTHASE"/>
    <property type="match status" value="1"/>
</dbReference>
<organism evidence="1 2">
    <name type="scientific">Vreelandella gomseomensis</name>
    <dbReference type="NCBI Taxonomy" id="370766"/>
    <lineage>
        <taxon>Bacteria</taxon>
        <taxon>Pseudomonadati</taxon>
        <taxon>Pseudomonadota</taxon>
        <taxon>Gammaproteobacteria</taxon>
        <taxon>Oceanospirillales</taxon>
        <taxon>Halomonadaceae</taxon>
        <taxon>Vreelandella</taxon>
    </lineage>
</organism>
<dbReference type="RefSeq" id="WP_310540363.1">
    <property type="nucleotide sequence ID" value="NZ_JARWAI010000010.1"/>
</dbReference>
<dbReference type="SUPFAM" id="SSF52540">
    <property type="entry name" value="P-loop containing nucleoside triphosphate hydrolases"/>
    <property type="match status" value="1"/>
</dbReference>
<protein>
    <submittedName>
        <fullName evidence="1">Cellulose biosynthesis protein BcsQ</fullName>
    </submittedName>
</protein>
<dbReference type="InterPro" id="IPR017746">
    <property type="entry name" value="Cellulose_synthase_operon_BcsQ"/>
</dbReference>
<keyword evidence="2" id="KW-1185">Reference proteome</keyword>
<dbReference type="InterPro" id="IPR050678">
    <property type="entry name" value="DNA_Partitioning_ATPase"/>
</dbReference>
<name>A0ABU1GG03_9GAMM</name>
<gene>
    <name evidence="1" type="primary">bcsQ</name>
    <name evidence="1" type="ORF">QC815_13775</name>
</gene>
<dbReference type="Proteomes" id="UP001269267">
    <property type="component" value="Unassembled WGS sequence"/>
</dbReference>
<dbReference type="NCBIfam" id="TIGR03371">
    <property type="entry name" value="cellulose_yhjQ"/>
    <property type="match status" value="1"/>
</dbReference>
<dbReference type="Gene3D" id="3.40.50.300">
    <property type="entry name" value="P-loop containing nucleotide triphosphate hydrolases"/>
    <property type="match status" value="1"/>
</dbReference>